<organism evidence="2">
    <name type="scientific">bioreactor metagenome</name>
    <dbReference type="NCBI Taxonomy" id="1076179"/>
    <lineage>
        <taxon>unclassified sequences</taxon>
        <taxon>metagenomes</taxon>
        <taxon>ecological metagenomes</taxon>
    </lineage>
</organism>
<evidence type="ECO:0000259" key="1">
    <source>
        <dbReference type="SMART" id="SM00382"/>
    </source>
</evidence>
<dbReference type="InterPro" id="IPR003593">
    <property type="entry name" value="AAA+_ATPase"/>
</dbReference>
<comment type="caution">
    <text evidence="2">The sequence shown here is derived from an EMBL/GenBank/DDBJ whole genome shotgun (WGS) entry which is preliminary data.</text>
</comment>
<proteinExistence type="predicted"/>
<dbReference type="PANTHER" id="PTHR42935">
    <property type="entry name" value="SLR0930 PROTEIN"/>
    <property type="match status" value="1"/>
</dbReference>
<dbReference type="SMART" id="SM00382">
    <property type="entry name" value="AAA"/>
    <property type="match status" value="1"/>
</dbReference>
<evidence type="ECO:0000313" key="2">
    <source>
        <dbReference type="EMBL" id="MPM91392.1"/>
    </source>
</evidence>
<reference evidence="2" key="1">
    <citation type="submission" date="2019-08" db="EMBL/GenBank/DDBJ databases">
        <authorList>
            <person name="Kucharzyk K."/>
            <person name="Murdoch R.W."/>
            <person name="Higgins S."/>
            <person name="Loffler F."/>
        </authorList>
    </citation>
    <scope>NUCLEOTIDE SEQUENCE</scope>
</reference>
<dbReference type="AlphaFoldDB" id="A0A645DSF7"/>
<sequence length="308" mass="34201">MKPIRNLCGGAEGLSCLPEYAISSQTVFSAGTESDASVAELERFYQKNGYGIYAKYGAFRWLTGRGLIGVAQPDPVCLSNLKEYDYERGLVAANTLDFVERRGGGNLLLYGDRGTGKSSTVKALANEYRSRGLRIVELSKEAIADFHEIMDVLRNVPMRFLLFLDDLTFSTDDSEFSALKSILEGGVAARPENCLVYATSNRRHLVKESFADRNPDDVHAGDTMQEKLALYDRFDQTVNFFAPDQAKYLSIIRTLAEERALDLPIETLERGAVQWAIRAGGRSPRTAKQFVDWATVQLQKGGSLLEQS</sequence>
<protein>
    <recommendedName>
        <fullName evidence="1">AAA+ ATPase domain-containing protein</fullName>
    </recommendedName>
</protein>
<dbReference type="CDD" id="cd00009">
    <property type="entry name" value="AAA"/>
    <property type="match status" value="1"/>
</dbReference>
<feature type="domain" description="AAA+ ATPase" evidence="1">
    <location>
        <begin position="103"/>
        <end position="244"/>
    </location>
</feature>
<dbReference type="EMBL" id="VSSQ01038452">
    <property type="protein sequence ID" value="MPM91392.1"/>
    <property type="molecule type" value="Genomic_DNA"/>
</dbReference>
<gene>
    <name evidence="2" type="ORF">SDC9_138520</name>
</gene>
<accession>A0A645DSF7</accession>
<dbReference type="SUPFAM" id="SSF52540">
    <property type="entry name" value="P-loop containing nucleoside triphosphate hydrolases"/>
    <property type="match status" value="1"/>
</dbReference>
<dbReference type="Gene3D" id="3.40.50.300">
    <property type="entry name" value="P-loop containing nucleotide triphosphate hydrolases"/>
    <property type="match status" value="1"/>
</dbReference>
<dbReference type="Pfam" id="PF05673">
    <property type="entry name" value="DUF815"/>
    <property type="match status" value="1"/>
</dbReference>
<dbReference type="InterPro" id="IPR008533">
    <property type="entry name" value="DUF815"/>
</dbReference>
<dbReference type="InterPro" id="IPR027417">
    <property type="entry name" value="P-loop_NTPase"/>
</dbReference>
<name>A0A645DSF7_9ZZZZ</name>
<dbReference type="PANTHER" id="PTHR42935:SF1">
    <property type="entry name" value="SLR0930 PROTEIN"/>
    <property type="match status" value="1"/>
</dbReference>